<organism evidence="1 2">
    <name type="scientific">Lactobacillus phage 3-521</name>
    <dbReference type="NCBI Taxonomy" id="2510943"/>
    <lineage>
        <taxon>Viruses</taxon>
        <taxon>Duplodnaviria</taxon>
        <taxon>Heunggongvirae</taxon>
        <taxon>Uroviricota</taxon>
        <taxon>Caudoviricetes</taxon>
        <taxon>Herelleviridae</taxon>
        <taxon>Watanabevirus</taxon>
        <taxon>Watanabevirus wv3521</taxon>
    </lineage>
</organism>
<dbReference type="Proteomes" id="UP000309991">
    <property type="component" value="Segment"/>
</dbReference>
<accession>A0A4Y5FHQ9</accession>
<name>A0A4Y5FHQ9_9CAUD</name>
<reference evidence="1 2" key="1">
    <citation type="submission" date="2019-02" db="EMBL/GenBank/DDBJ databases">
        <title>Isolation of virulent Lactobacillus brevis phages.</title>
        <authorList>
            <person name="Feyereisen M."/>
            <person name="Mahony J."/>
            <person name="O'Sullivan T."/>
            <person name="van Sinderen D."/>
        </authorList>
    </citation>
    <scope>NUCLEOTIDE SEQUENCE [LARGE SCALE GENOMIC DNA]</scope>
</reference>
<gene>
    <name evidence="1" type="ORF">UCC3521_0016</name>
</gene>
<protein>
    <submittedName>
        <fullName evidence="1">Uncharacterized protein</fullName>
    </submittedName>
</protein>
<dbReference type="EMBL" id="MK504444">
    <property type="protein sequence ID" value="QBJ03554.1"/>
    <property type="molecule type" value="Genomic_DNA"/>
</dbReference>
<proteinExistence type="predicted"/>
<keyword evidence="2" id="KW-1185">Reference proteome</keyword>
<evidence type="ECO:0000313" key="1">
    <source>
        <dbReference type="EMBL" id="QBJ03554.1"/>
    </source>
</evidence>
<evidence type="ECO:0000313" key="2">
    <source>
        <dbReference type="Proteomes" id="UP000309991"/>
    </source>
</evidence>
<sequence length="117" mass="13385">MNFYKVQQDISDMLGLSLSPEGKDTFKVLSVDMNTDLEDTDTTAELVEVTFSTKDMNGLKEVLEEFNDNQYKGHVYTVLCKVNRDTLSKDATDSYTGKLLFMYSKNLKDKYNQLVTI</sequence>